<dbReference type="InterPro" id="IPR035992">
    <property type="entry name" value="Ricin_B-like_lectins"/>
</dbReference>
<accession>A0A6B3C6B4</accession>
<proteinExistence type="predicted"/>
<gene>
    <name evidence="2" type="ORF">G3I71_43065</name>
</gene>
<evidence type="ECO:0000259" key="1">
    <source>
        <dbReference type="SMART" id="SM00458"/>
    </source>
</evidence>
<dbReference type="Gene3D" id="2.80.10.50">
    <property type="match status" value="1"/>
</dbReference>
<dbReference type="EMBL" id="JAAGLU010000069">
    <property type="protein sequence ID" value="NEC92391.1"/>
    <property type="molecule type" value="Genomic_DNA"/>
</dbReference>
<name>A0A6B3C6B4_9ACTN</name>
<dbReference type="CDD" id="cd00161">
    <property type="entry name" value="beta-trefoil_Ricin-like"/>
    <property type="match status" value="1"/>
</dbReference>
<dbReference type="InterPro" id="IPR000772">
    <property type="entry name" value="Ricin_B_lectin"/>
</dbReference>
<dbReference type="AlphaFoldDB" id="A0A6B3C6B4"/>
<feature type="domain" description="Ricin B lectin" evidence="1">
    <location>
        <begin position="79"/>
        <end position="217"/>
    </location>
</feature>
<dbReference type="PROSITE" id="PS50231">
    <property type="entry name" value="RICIN_B_LECTIN"/>
    <property type="match status" value="1"/>
</dbReference>
<dbReference type="SUPFAM" id="SSF50370">
    <property type="entry name" value="Ricin B-like lectins"/>
    <property type="match status" value="1"/>
</dbReference>
<organism evidence="2">
    <name type="scientific">Streptomyces sp. SID12501</name>
    <dbReference type="NCBI Taxonomy" id="2706042"/>
    <lineage>
        <taxon>Bacteria</taxon>
        <taxon>Bacillati</taxon>
        <taxon>Actinomycetota</taxon>
        <taxon>Actinomycetes</taxon>
        <taxon>Kitasatosporales</taxon>
        <taxon>Streptomycetaceae</taxon>
        <taxon>Streptomyces</taxon>
    </lineage>
</organism>
<protein>
    <recommendedName>
        <fullName evidence="1">Ricin B lectin domain-containing protein</fullName>
    </recommendedName>
</protein>
<reference evidence="2" key="1">
    <citation type="submission" date="2020-01" db="EMBL/GenBank/DDBJ databases">
        <title>Insect and environment-associated Actinomycetes.</title>
        <authorList>
            <person name="Currrie C."/>
            <person name="Chevrette M."/>
            <person name="Carlson C."/>
            <person name="Stubbendieck R."/>
            <person name="Wendt-Pienkowski E."/>
        </authorList>
    </citation>
    <scope>NUCLEOTIDE SEQUENCE</scope>
    <source>
        <strain evidence="2">SID12501</strain>
    </source>
</reference>
<dbReference type="SMART" id="SM00458">
    <property type="entry name" value="RICIN"/>
    <property type="match status" value="1"/>
</dbReference>
<dbReference type="RefSeq" id="WP_164324001.1">
    <property type="nucleotide sequence ID" value="NZ_JAAGLU010000069.1"/>
</dbReference>
<dbReference type="Pfam" id="PF14200">
    <property type="entry name" value="RicinB_lectin_2"/>
    <property type="match status" value="1"/>
</dbReference>
<sequence length="218" mass="23041">MLVDTQQLCQDRLFKFSDRKEPEIRTMRMRNRMVASAGALLAAASMVTMTAGASAAAPAAGSAADHSARVTALTPASAFHTLKNVAFGQCIDAPGGQLNVRLQLADCSDSPTQKWAFIPVPGAAKTYSLVNQASGFCVEVNNGTSTPGEAVDQYTCNTSGSEYWIKNNVDVGELTYQKFEHAGTGLCLDTVGAAGSQLMQWGCSDAHPPTAQMWILSS</sequence>
<evidence type="ECO:0000313" key="2">
    <source>
        <dbReference type="EMBL" id="NEC92391.1"/>
    </source>
</evidence>
<comment type="caution">
    <text evidence="2">The sequence shown here is derived from an EMBL/GenBank/DDBJ whole genome shotgun (WGS) entry which is preliminary data.</text>
</comment>